<organism evidence="2 3">
    <name type="scientific">Agrilus planipennis</name>
    <name type="common">Emerald ash borer</name>
    <name type="synonym">Agrilus marcopoli</name>
    <dbReference type="NCBI Taxonomy" id="224129"/>
    <lineage>
        <taxon>Eukaryota</taxon>
        <taxon>Metazoa</taxon>
        <taxon>Ecdysozoa</taxon>
        <taxon>Arthropoda</taxon>
        <taxon>Hexapoda</taxon>
        <taxon>Insecta</taxon>
        <taxon>Pterygota</taxon>
        <taxon>Neoptera</taxon>
        <taxon>Endopterygota</taxon>
        <taxon>Coleoptera</taxon>
        <taxon>Polyphaga</taxon>
        <taxon>Elateriformia</taxon>
        <taxon>Buprestoidea</taxon>
        <taxon>Buprestidae</taxon>
        <taxon>Agrilinae</taxon>
        <taxon>Agrilus</taxon>
    </lineage>
</organism>
<evidence type="ECO:0000256" key="1">
    <source>
        <dbReference type="SAM" id="MobiDB-lite"/>
    </source>
</evidence>
<protein>
    <submittedName>
        <fullName evidence="3">Uncharacterized protein LOC108742601 isoform X1</fullName>
    </submittedName>
</protein>
<evidence type="ECO:0000313" key="3">
    <source>
        <dbReference type="RefSeq" id="XP_025832668.1"/>
    </source>
</evidence>
<feature type="region of interest" description="Disordered" evidence="1">
    <location>
        <begin position="278"/>
        <end position="307"/>
    </location>
</feature>
<sequence>MDCCNYMQYKFPYYGPYHQYYENFTYESEYYGHQYQNYYGNGPCYQQYWPCATPFPDYVYNPKEARMRKAMREATRDHSLGGIHLQSRGGRPMQSWQNPPEEQLMMNPPSELHPTICGYSSLNGAYMHQMRPYSKTLQTGPSSSWVSNSSFYSQGHSMEPLQHQQGEVWQNYQETNSCATNYIPDAQVHSFPSGSADLIPSISRGNCQTEKDPFPNNYQIQANRHLTENVALNVTQSKMSASSIDKKGSNLPLPMHSPLCCENDENSQQYAQIFNGSQNDPAVPEQNRFGGQKESRTEEVQNPPSFPIPNFQIRSNTQNVPSRNVLFPKNDVYSTMADNPLGSSSISNLFNNMELSSLTQIYSEIFKSDFEILDFLNDLAEDQVARPENGCCFTMAELKNLENRCCDSQIYRPDLINSDIGVIPFLESEISILDLTTNSHNTESDANLLK</sequence>
<dbReference type="Proteomes" id="UP000192223">
    <property type="component" value="Unplaced"/>
</dbReference>
<proteinExistence type="predicted"/>
<dbReference type="AlphaFoldDB" id="A0A7F5R9L9"/>
<dbReference type="OrthoDB" id="6247875at2759"/>
<keyword evidence="2" id="KW-1185">Reference proteome</keyword>
<dbReference type="InParanoid" id="A0A7F5R9L9"/>
<dbReference type="GeneID" id="108742601"/>
<dbReference type="KEGG" id="apln:108742601"/>
<dbReference type="RefSeq" id="XP_025832668.1">
    <property type="nucleotide sequence ID" value="XM_025976883.1"/>
</dbReference>
<reference evidence="3" key="1">
    <citation type="submission" date="2025-08" db="UniProtKB">
        <authorList>
            <consortium name="RefSeq"/>
        </authorList>
    </citation>
    <scope>IDENTIFICATION</scope>
    <source>
        <tissue evidence="3">Entire body</tissue>
    </source>
</reference>
<evidence type="ECO:0000313" key="2">
    <source>
        <dbReference type="Proteomes" id="UP000192223"/>
    </source>
</evidence>
<name>A0A7F5R9L9_AGRPL</name>
<gene>
    <name evidence="3" type="primary">LOC108742601</name>
</gene>
<accession>A0A7F5R9L9</accession>